<dbReference type="GO" id="GO:0009966">
    <property type="term" value="P:regulation of signal transduction"/>
    <property type="evidence" value="ECO:0007669"/>
    <property type="project" value="UniProtKB-ARBA"/>
</dbReference>
<dbReference type="EC" id="2.3.2.26" evidence="3"/>
<dbReference type="FunFam" id="3.30.2410.10:FF:000011">
    <property type="entry name" value="Putative Ubiquitin-protein ligase E3C"/>
    <property type="match status" value="1"/>
</dbReference>
<comment type="catalytic activity">
    <reaction evidence="1">
        <text>S-ubiquitinyl-[E2 ubiquitin-conjugating enzyme]-L-cysteine + [acceptor protein]-L-lysine = [E2 ubiquitin-conjugating enzyme]-L-cysteine + N(6)-ubiquitinyl-[acceptor protein]-L-lysine.</text>
        <dbReference type="EC" id="2.3.2.26"/>
    </reaction>
</comment>
<feature type="compositionally biased region" description="Basic and acidic residues" evidence="14">
    <location>
        <begin position="1"/>
        <end position="10"/>
    </location>
</feature>
<keyword evidence="17" id="KW-1185">Reference proteome</keyword>
<dbReference type="SUPFAM" id="SSF56204">
    <property type="entry name" value="Hect, E3 ligase catalytic domain"/>
    <property type="match status" value="1"/>
</dbReference>
<organism evidence="16 17">
    <name type="scientific">Trichomalopsis sarcophagae</name>
    <dbReference type="NCBI Taxonomy" id="543379"/>
    <lineage>
        <taxon>Eukaryota</taxon>
        <taxon>Metazoa</taxon>
        <taxon>Ecdysozoa</taxon>
        <taxon>Arthropoda</taxon>
        <taxon>Hexapoda</taxon>
        <taxon>Insecta</taxon>
        <taxon>Pterygota</taxon>
        <taxon>Neoptera</taxon>
        <taxon>Endopterygota</taxon>
        <taxon>Hymenoptera</taxon>
        <taxon>Apocrita</taxon>
        <taxon>Proctotrupomorpha</taxon>
        <taxon>Chalcidoidea</taxon>
        <taxon>Pteromalidae</taxon>
        <taxon>Pteromalinae</taxon>
        <taxon>Trichomalopsis</taxon>
    </lineage>
</organism>
<keyword evidence="6 13" id="KW-0833">Ubl conjugation pathway</keyword>
<dbReference type="SMART" id="SM00119">
    <property type="entry name" value="HECTc"/>
    <property type="match status" value="1"/>
</dbReference>
<dbReference type="InterPro" id="IPR000569">
    <property type="entry name" value="HECT_dom"/>
</dbReference>
<evidence type="ECO:0000256" key="5">
    <source>
        <dbReference type="ARBA" id="ARBA00022679"/>
    </source>
</evidence>
<evidence type="ECO:0000256" key="10">
    <source>
        <dbReference type="ARBA" id="ARBA00067506"/>
    </source>
</evidence>
<dbReference type="EMBL" id="NNAY01001008">
    <property type="protein sequence ID" value="OXU25516.1"/>
    <property type="molecule type" value="Genomic_DNA"/>
</dbReference>
<feature type="region of interest" description="Disordered" evidence="14">
    <location>
        <begin position="345"/>
        <end position="368"/>
    </location>
</feature>
<dbReference type="Gene3D" id="3.30.2410.10">
    <property type="entry name" value="Hect, E3 ligase catalytic domain"/>
    <property type="match status" value="1"/>
</dbReference>
<sequence>MYSFEGDYRRKPQQNLAGASRRDEKAALLQNAHLERLKREQQRNRHNATVKIQAHVRSFIIRQAIKRQERCEFDTLQKTASVKPLNVDELIPFIKKLLFFYNHTHDGNRLVWLLQHVLKLQKEIKLQSTSSIEWLWRIRWILKICMQYSLQTVLDDSGQSIAIPFRILEVFTTPEETGGVIYIDVDPDSHLKDIFAYLVRNKYFEQVKQLIDTKVPSNLEPSPKPPTSIAKYFLEMIQRPLSIVNRMDNVNEFCFLVLHEFCKSILSQKLTNQISAFIIPALLEFKEFPYDKLITCINRYDSQPTVSLLYSVLQLEPSGYSPGKSKSSLINYLQVLASLSSTINPPPSQQKLSNEPADASDSDSDTEMLESGEADAIRRCIEMLNEEHRVQGILMAVDQSDEPIVMQPLCQLCHNLLITNKNAIHKYKLLYMLAFKPAFLRQLWGTLLTVSQTSLFGGSTPYLHIISRGIALSAEDTSRIVPLLAVFCSLFSLLIATLHDTEFFIEPSGMELALTNSNVDKGQQAMPFTTYDLAILSSHLKGVCLGLVELAFPDTRPSVRDDYKTAVLGPSSSISTTPQNTQMWTHLFKVTVGLLRQLHTRDLRRQFCPDGHWIASNIVIPMNKPQDFTLRRRRLRNYVPFQGLRVFTREEIEDGPPLSTKEVRTLTLLREIPFVVPFNERVIVFQSLINRDKCEQQGELTHFMQGPSIHISVRRNYLYEDAFDKLSPENEPEMRLKMRVQLVNAVGLEEAGVDGGGLFREFLSELLKTSFDPNRGFFRLTKDNMLYPNPTVHLLVDNFPKHYYFIGRILGKALYENLLVELPFAEFFLSKIVGTQSDVDVHHLASLDPIMYRNLLYLKSYKGDVTDLGLDFTILSDELGKYLSERRVDELKPGGANIPVTNHNRIEYIHLMADYKLNKQIRAQCNAFKQGIGNVVPLDWLQMFNNKELQVLISGAQIPVDVSDLKQHTNYTGGYAPEHPTIIAFWKVVDEFNDQQKSQLLKFVTSCSRPPLLGFKELDPPFCIQHAGSVDRLPTSSTCMNLLKLPQFPDEKTLREKLLYAIQAGAGFELS</sequence>
<keyword evidence="4" id="KW-1017">Isopeptide bond</keyword>
<proteinExistence type="inferred from homology"/>
<evidence type="ECO:0000256" key="2">
    <source>
        <dbReference type="ARBA" id="ARBA00004906"/>
    </source>
</evidence>
<dbReference type="FunFam" id="3.30.2160.10:FF:000002">
    <property type="entry name" value="Putative Ubiquitin-protein ligase E3C"/>
    <property type="match status" value="1"/>
</dbReference>
<feature type="compositionally biased region" description="Acidic residues" evidence="14">
    <location>
        <begin position="358"/>
        <end position="368"/>
    </location>
</feature>
<evidence type="ECO:0000256" key="13">
    <source>
        <dbReference type="PROSITE-ProRule" id="PRU00104"/>
    </source>
</evidence>
<dbReference type="PROSITE" id="PS50096">
    <property type="entry name" value="IQ"/>
    <property type="match status" value="1"/>
</dbReference>
<comment type="caution">
    <text evidence="16">The sequence shown here is derived from an EMBL/GenBank/DDBJ whole genome shotgun (WGS) entry which is preliminary data.</text>
</comment>
<dbReference type="OrthoDB" id="8068875at2759"/>
<evidence type="ECO:0000256" key="11">
    <source>
        <dbReference type="ARBA" id="ARBA00077269"/>
    </source>
</evidence>
<dbReference type="InterPro" id="IPR035983">
    <property type="entry name" value="Hect_E3_ubiquitin_ligase"/>
</dbReference>
<evidence type="ECO:0000256" key="6">
    <source>
        <dbReference type="ARBA" id="ARBA00022786"/>
    </source>
</evidence>
<dbReference type="InterPro" id="IPR044611">
    <property type="entry name" value="E3A/B/C-like"/>
</dbReference>
<dbReference type="PANTHER" id="PTHR45700:SF2">
    <property type="entry name" value="UBIQUITIN-PROTEIN LIGASE E3C"/>
    <property type="match status" value="1"/>
</dbReference>
<dbReference type="GO" id="GO:0000209">
    <property type="term" value="P:protein polyubiquitination"/>
    <property type="evidence" value="ECO:0007669"/>
    <property type="project" value="InterPro"/>
</dbReference>
<evidence type="ECO:0000256" key="14">
    <source>
        <dbReference type="SAM" id="MobiDB-lite"/>
    </source>
</evidence>
<dbReference type="CDD" id="cd00078">
    <property type="entry name" value="HECTc"/>
    <property type="match status" value="1"/>
</dbReference>
<feature type="region of interest" description="Disordered" evidence="14">
    <location>
        <begin position="1"/>
        <end position="22"/>
    </location>
</feature>
<evidence type="ECO:0000256" key="3">
    <source>
        <dbReference type="ARBA" id="ARBA00012485"/>
    </source>
</evidence>
<comment type="pathway">
    <text evidence="2">Protein modification; protein ubiquitination.</text>
</comment>
<dbReference type="STRING" id="543379.A0A232F3V6"/>
<dbReference type="PROSITE" id="PS50237">
    <property type="entry name" value="HECT"/>
    <property type="match status" value="1"/>
</dbReference>
<evidence type="ECO:0000256" key="8">
    <source>
        <dbReference type="ARBA" id="ARBA00061050"/>
    </source>
</evidence>
<evidence type="ECO:0000313" key="17">
    <source>
        <dbReference type="Proteomes" id="UP000215335"/>
    </source>
</evidence>
<comment type="similarity">
    <text evidence="8">Belongs to the UBE3C family.</text>
</comment>
<dbReference type="Gene3D" id="3.30.2160.10">
    <property type="entry name" value="Hect, E3 ligase catalytic domain"/>
    <property type="match status" value="1"/>
</dbReference>
<dbReference type="AlphaFoldDB" id="A0A232F3V6"/>
<dbReference type="PANTHER" id="PTHR45700">
    <property type="entry name" value="UBIQUITIN-PROTEIN LIGASE E3C"/>
    <property type="match status" value="1"/>
</dbReference>
<gene>
    <name evidence="16" type="ORF">TSAR_009334</name>
</gene>
<dbReference type="Gene3D" id="3.90.1750.10">
    <property type="entry name" value="Hect, E3 ligase catalytic domains"/>
    <property type="match status" value="1"/>
</dbReference>
<dbReference type="FunFam" id="3.90.1750.10:FF:000014">
    <property type="entry name" value="Putative Ubiquitin-protein ligase E3C"/>
    <property type="match status" value="1"/>
</dbReference>
<protein>
    <recommendedName>
        <fullName evidence="10">Ubiquitin-protein ligase E3C</fullName>
        <ecNumber evidence="3">2.3.2.26</ecNumber>
    </recommendedName>
    <alternativeName>
        <fullName evidence="11">HECT-type ubiquitin transferase E3C</fullName>
    </alternativeName>
    <alternativeName>
        <fullName evidence="12">RTA-associated ubiquitin ligase</fullName>
    </alternativeName>
</protein>
<evidence type="ECO:0000256" key="4">
    <source>
        <dbReference type="ARBA" id="ARBA00022499"/>
    </source>
</evidence>
<feature type="active site" description="Glycyl thioester intermediate" evidence="13">
    <location>
        <position position="1039"/>
    </location>
</feature>
<keyword evidence="7" id="KW-0832">Ubl conjugation</keyword>
<evidence type="ECO:0000256" key="12">
    <source>
        <dbReference type="ARBA" id="ARBA00081642"/>
    </source>
</evidence>
<keyword evidence="5" id="KW-0808">Transferase</keyword>
<accession>A0A232F3V6</accession>
<dbReference type="Proteomes" id="UP000215335">
    <property type="component" value="Unassembled WGS sequence"/>
</dbReference>
<reference evidence="16 17" key="1">
    <citation type="journal article" date="2017" name="Curr. Biol.">
        <title>The Evolution of Venom by Co-option of Single-Copy Genes.</title>
        <authorList>
            <person name="Martinson E.O."/>
            <person name="Mrinalini"/>
            <person name="Kelkar Y.D."/>
            <person name="Chang C.H."/>
            <person name="Werren J.H."/>
        </authorList>
    </citation>
    <scope>NUCLEOTIDE SEQUENCE [LARGE SCALE GENOMIC DNA]</scope>
    <source>
        <strain evidence="16 17">Alberta</strain>
        <tissue evidence="16">Whole body</tissue>
    </source>
</reference>
<evidence type="ECO:0000256" key="1">
    <source>
        <dbReference type="ARBA" id="ARBA00000885"/>
    </source>
</evidence>
<evidence type="ECO:0000256" key="9">
    <source>
        <dbReference type="ARBA" id="ARBA00063372"/>
    </source>
</evidence>
<dbReference type="GO" id="GO:0061630">
    <property type="term" value="F:ubiquitin protein ligase activity"/>
    <property type="evidence" value="ECO:0007669"/>
    <property type="project" value="UniProtKB-EC"/>
</dbReference>
<dbReference type="GO" id="GO:0006511">
    <property type="term" value="P:ubiquitin-dependent protein catabolic process"/>
    <property type="evidence" value="ECO:0007669"/>
    <property type="project" value="TreeGrafter"/>
</dbReference>
<comment type="subunit">
    <text evidence="9">Interacts with 26S proteasomes. Interacts (via the HECT domain) with UBE2D1 and, less efficiently, with UBE2L3.</text>
</comment>
<evidence type="ECO:0000313" key="16">
    <source>
        <dbReference type="EMBL" id="OXU25516.1"/>
    </source>
</evidence>
<evidence type="ECO:0000259" key="15">
    <source>
        <dbReference type="PROSITE" id="PS50237"/>
    </source>
</evidence>
<evidence type="ECO:0000256" key="7">
    <source>
        <dbReference type="ARBA" id="ARBA00022843"/>
    </source>
</evidence>
<dbReference type="Pfam" id="PF00632">
    <property type="entry name" value="HECT"/>
    <property type="match status" value="1"/>
</dbReference>
<name>A0A232F3V6_9HYME</name>
<feature type="domain" description="HECT" evidence="15">
    <location>
        <begin position="730"/>
        <end position="1071"/>
    </location>
</feature>